<name>A0A941DT95_9BACI</name>
<comment type="caution">
    <text evidence="13">The sequence shown here is derived from an EMBL/GenBank/DDBJ whole genome shotgun (WGS) entry which is preliminary data.</text>
</comment>
<evidence type="ECO:0000313" key="14">
    <source>
        <dbReference type="Proteomes" id="UP000675284"/>
    </source>
</evidence>
<dbReference type="InterPro" id="IPR003730">
    <property type="entry name" value="Cu_polyphenol_OxRdtase"/>
</dbReference>
<comment type="catalytic activity">
    <reaction evidence="1">
        <text>inosine + phosphate = alpha-D-ribose 1-phosphate + hypoxanthine</text>
        <dbReference type="Rhea" id="RHEA:27646"/>
        <dbReference type="ChEBI" id="CHEBI:17368"/>
        <dbReference type="ChEBI" id="CHEBI:17596"/>
        <dbReference type="ChEBI" id="CHEBI:43474"/>
        <dbReference type="ChEBI" id="CHEBI:57720"/>
        <dbReference type="EC" id="2.4.2.1"/>
    </reaction>
    <physiologicalReaction direction="left-to-right" evidence="1">
        <dbReference type="Rhea" id="RHEA:27647"/>
    </physiologicalReaction>
</comment>
<dbReference type="InterPro" id="IPR038371">
    <property type="entry name" value="Cu_polyphenol_OxRdtase_sf"/>
</dbReference>
<dbReference type="SUPFAM" id="SSF64438">
    <property type="entry name" value="CNF1/YfiH-like putative cysteine hydrolases"/>
    <property type="match status" value="1"/>
</dbReference>
<comment type="catalytic activity">
    <reaction evidence="11">
        <text>S-methyl-5'-thioadenosine + phosphate = 5-(methylsulfanyl)-alpha-D-ribose 1-phosphate + adenine</text>
        <dbReference type="Rhea" id="RHEA:11852"/>
        <dbReference type="ChEBI" id="CHEBI:16708"/>
        <dbReference type="ChEBI" id="CHEBI:17509"/>
        <dbReference type="ChEBI" id="CHEBI:43474"/>
        <dbReference type="ChEBI" id="CHEBI:58533"/>
        <dbReference type="EC" id="2.4.2.28"/>
    </reaction>
    <physiologicalReaction direction="left-to-right" evidence="11">
        <dbReference type="Rhea" id="RHEA:11853"/>
    </physiologicalReaction>
</comment>
<dbReference type="CDD" id="cd16833">
    <property type="entry name" value="YfiH"/>
    <property type="match status" value="1"/>
</dbReference>
<evidence type="ECO:0000256" key="3">
    <source>
        <dbReference type="ARBA" id="ARBA00003215"/>
    </source>
</evidence>
<keyword evidence="7" id="KW-0378">Hydrolase</keyword>
<sequence length="269" mass="30101">MSEPFIKHNDSILHIEKWQKRNEKLKVGFTTKHGGVSRQPYASLNGGLHVNDSTENVIRNREIIANHVRIPLNNWVSGEQIHQTRIHAVTENDKGKGATEYDTAIKDTDGLITNTSGILCTGFFADCVPLFFFDPITSYIGIAHAGWKGTVSGIADDMVNTLANHGVNVSDLLVAIGPCITKQFYEVEQKVIDRIPLSHRQSSVLPTGINRYLLDLKQLNIDILLQAGVLRNNIDVTNYCTFRENDLFFSHRRDHGRTGRMLGFIGFSS</sequence>
<keyword evidence="6" id="KW-0479">Metal-binding</keyword>
<dbReference type="EMBL" id="JAGSOT010000009">
    <property type="protein sequence ID" value="MBR7795321.1"/>
    <property type="molecule type" value="Genomic_DNA"/>
</dbReference>
<comment type="cofactor">
    <cofactor evidence="2">
        <name>Zn(2+)</name>
        <dbReference type="ChEBI" id="CHEBI:29105"/>
    </cofactor>
</comment>
<evidence type="ECO:0000256" key="7">
    <source>
        <dbReference type="ARBA" id="ARBA00022801"/>
    </source>
</evidence>
<dbReference type="GO" id="GO:0016787">
    <property type="term" value="F:hydrolase activity"/>
    <property type="evidence" value="ECO:0007669"/>
    <property type="project" value="UniProtKB-KW"/>
</dbReference>
<evidence type="ECO:0000256" key="8">
    <source>
        <dbReference type="ARBA" id="ARBA00022833"/>
    </source>
</evidence>
<comment type="catalytic activity">
    <reaction evidence="9">
        <text>adenosine + H2O + H(+) = inosine + NH4(+)</text>
        <dbReference type="Rhea" id="RHEA:24408"/>
        <dbReference type="ChEBI" id="CHEBI:15377"/>
        <dbReference type="ChEBI" id="CHEBI:15378"/>
        <dbReference type="ChEBI" id="CHEBI:16335"/>
        <dbReference type="ChEBI" id="CHEBI:17596"/>
        <dbReference type="ChEBI" id="CHEBI:28938"/>
        <dbReference type="EC" id="3.5.4.4"/>
    </reaction>
    <physiologicalReaction direction="left-to-right" evidence="9">
        <dbReference type="Rhea" id="RHEA:24409"/>
    </physiologicalReaction>
</comment>
<proteinExistence type="inferred from homology"/>
<evidence type="ECO:0000256" key="6">
    <source>
        <dbReference type="ARBA" id="ARBA00022723"/>
    </source>
</evidence>
<keyword evidence="14" id="KW-1185">Reference proteome</keyword>
<keyword evidence="8" id="KW-0862">Zinc</keyword>
<reference evidence="13" key="1">
    <citation type="submission" date="2021-04" db="EMBL/GenBank/DDBJ databases">
        <title>Isolation and polyphasic classification of algal microorganism.</title>
        <authorList>
            <person name="Wang S."/>
        </authorList>
    </citation>
    <scope>NUCLEOTIDE SEQUENCE</scope>
    <source>
        <strain evidence="13">720a</strain>
    </source>
</reference>
<dbReference type="NCBIfam" id="TIGR00726">
    <property type="entry name" value="peptidoglycan editing factor PgeF"/>
    <property type="match status" value="1"/>
</dbReference>
<evidence type="ECO:0000256" key="9">
    <source>
        <dbReference type="ARBA" id="ARBA00047989"/>
    </source>
</evidence>
<gene>
    <name evidence="13" type="primary">pgeF</name>
    <name evidence="13" type="ORF">KCX74_04595</name>
</gene>
<dbReference type="GO" id="GO:0005507">
    <property type="term" value="F:copper ion binding"/>
    <property type="evidence" value="ECO:0007669"/>
    <property type="project" value="TreeGrafter"/>
</dbReference>
<comment type="function">
    <text evidence="3">Purine nucleoside enzyme that catalyzes the phosphorolysis of adenosine and inosine nucleosides, yielding D-ribose 1-phosphate and the respective free bases, adenine and hypoxanthine. Also catalyzes the phosphorolysis of S-methyl-5'-thioadenosine into adenine and S-methyl-5-thio-alpha-D-ribose 1-phosphate. Also has adenosine deaminase activity.</text>
</comment>
<accession>A0A941DT95</accession>
<dbReference type="GO" id="GO:0017061">
    <property type="term" value="F:S-methyl-5-thioadenosine phosphorylase activity"/>
    <property type="evidence" value="ECO:0007669"/>
    <property type="project" value="UniProtKB-EC"/>
</dbReference>
<comment type="similarity">
    <text evidence="4 12">Belongs to the purine nucleoside phosphorylase YfiH/LACC1 family.</text>
</comment>
<keyword evidence="5" id="KW-0808">Transferase</keyword>
<dbReference type="PANTHER" id="PTHR30616:SF2">
    <property type="entry name" value="PURINE NUCLEOSIDE PHOSPHORYLASE LACC1"/>
    <property type="match status" value="1"/>
</dbReference>
<dbReference type="InterPro" id="IPR011324">
    <property type="entry name" value="Cytotoxic_necrot_fac-like_cat"/>
</dbReference>
<dbReference type="RefSeq" id="WP_026680813.1">
    <property type="nucleotide sequence ID" value="NZ_BAAACY010000148.1"/>
</dbReference>
<evidence type="ECO:0000313" key="13">
    <source>
        <dbReference type="EMBL" id="MBR7795321.1"/>
    </source>
</evidence>
<evidence type="ECO:0000256" key="11">
    <source>
        <dbReference type="ARBA" id="ARBA00049893"/>
    </source>
</evidence>
<dbReference type="PANTHER" id="PTHR30616">
    <property type="entry name" value="UNCHARACTERIZED PROTEIN YFIH"/>
    <property type="match status" value="1"/>
</dbReference>
<dbReference type="Pfam" id="PF02578">
    <property type="entry name" value="Cu-oxidase_4"/>
    <property type="match status" value="1"/>
</dbReference>
<organism evidence="13 14">
    <name type="scientific">Virgibacillus salarius</name>
    <dbReference type="NCBI Taxonomy" id="447199"/>
    <lineage>
        <taxon>Bacteria</taxon>
        <taxon>Bacillati</taxon>
        <taxon>Bacillota</taxon>
        <taxon>Bacilli</taxon>
        <taxon>Bacillales</taxon>
        <taxon>Bacillaceae</taxon>
        <taxon>Virgibacillus</taxon>
    </lineage>
</organism>
<dbReference type="Proteomes" id="UP000675284">
    <property type="component" value="Unassembled WGS sequence"/>
</dbReference>
<evidence type="ECO:0000256" key="4">
    <source>
        <dbReference type="ARBA" id="ARBA00007353"/>
    </source>
</evidence>
<protein>
    <recommendedName>
        <fullName evidence="12">Purine nucleoside phosphorylase</fullName>
    </recommendedName>
</protein>
<evidence type="ECO:0000256" key="12">
    <source>
        <dbReference type="RuleBase" id="RU361274"/>
    </source>
</evidence>
<dbReference type="AlphaFoldDB" id="A0A941DT95"/>
<evidence type="ECO:0000256" key="1">
    <source>
        <dbReference type="ARBA" id="ARBA00000553"/>
    </source>
</evidence>
<comment type="catalytic activity">
    <reaction evidence="10">
        <text>adenosine + phosphate = alpha-D-ribose 1-phosphate + adenine</text>
        <dbReference type="Rhea" id="RHEA:27642"/>
        <dbReference type="ChEBI" id="CHEBI:16335"/>
        <dbReference type="ChEBI" id="CHEBI:16708"/>
        <dbReference type="ChEBI" id="CHEBI:43474"/>
        <dbReference type="ChEBI" id="CHEBI:57720"/>
        <dbReference type="EC" id="2.4.2.1"/>
    </reaction>
    <physiologicalReaction direction="left-to-right" evidence="10">
        <dbReference type="Rhea" id="RHEA:27643"/>
    </physiologicalReaction>
</comment>
<dbReference type="Gene3D" id="3.60.140.10">
    <property type="entry name" value="CNF1/YfiH-like putative cysteine hydrolases"/>
    <property type="match status" value="1"/>
</dbReference>
<evidence type="ECO:0000256" key="2">
    <source>
        <dbReference type="ARBA" id="ARBA00001947"/>
    </source>
</evidence>
<evidence type="ECO:0000256" key="10">
    <source>
        <dbReference type="ARBA" id="ARBA00048968"/>
    </source>
</evidence>
<evidence type="ECO:0000256" key="5">
    <source>
        <dbReference type="ARBA" id="ARBA00022679"/>
    </source>
</evidence>